<keyword evidence="1" id="KW-0472">Membrane</keyword>
<keyword evidence="5" id="KW-1185">Reference proteome</keyword>
<evidence type="ECO:0000313" key="3">
    <source>
        <dbReference type="EMBL" id="TBN51298.1"/>
    </source>
</evidence>
<dbReference type="EMBL" id="FZNM01000003">
    <property type="protein sequence ID" value="SNR37872.1"/>
    <property type="molecule type" value="Genomic_DNA"/>
</dbReference>
<dbReference type="RefSeq" id="WP_089387224.1">
    <property type="nucleotide sequence ID" value="NZ_FZNM01000003.1"/>
</dbReference>
<evidence type="ECO:0000313" key="5">
    <source>
        <dbReference type="Proteomes" id="UP000292859"/>
    </source>
</evidence>
<sequence>MTLNAEHEIHRRRRSRNVGLALVLVSFVVLVFGLTVVKVKQGDMMEGFDHQPRVSVLPPEPEASR</sequence>
<gene>
    <name evidence="3" type="ORF">EYF88_05660</name>
    <name evidence="2" type="ORF">SAMN06265378_10340</name>
</gene>
<reference evidence="3 5" key="3">
    <citation type="submission" date="2019-02" db="EMBL/GenBank/DDBJ databases">
        <authorList>
            <person name="Zhang G."/>
        </authorList>
    </citation>
    <scope>NUCLEOTIDE SEQUENCE [LARGE SCALE GENOMIC DNA]</scope>
    <source>
        <strain evidence="3 5">CMB17</strain>
    </source>
</reference>
<proteinExistence type="predicted"/>
<feature type="transmembrane region" description="Helical" evidence="1">
    <location>
        <begin position="18"/>
        <end position="37"/>
    </location>
</feature>
<dbReference type="AlphaFoldDB" id="A0A238VU74"/>
<name>A0A238VU74_9RHOB</name>
<evidence type="ECO:0000313" key="4">
    <source>
        <dbReference type="Proteomes" id="UP000198409"/>
    </source>
</evidence>
<evidence type="ECO:0000256" key="1">
    <source>
        <dbReference type="SAM" id="Phobius"/>
    </source>
</evidence>
<evidence type="ECO:0000313" key="2">
    <source>
        <dbReference type="EMBL" id="SNR37872.1"/>
    </source>
</evidence>
<dbReference type="Proteomes" id="UP000198409">
    <property type="component" value="Unassembled WGS sequence"/>
</dbReference>
<reference evidence="4" key="1">
    <citation type="submission" date="2017-06" db="EMBL/GenBank/DDBJ databases">
        <authorList>
            <person name="Varghese N."/>
            <person name="Submissions S."/>
        </authorList>
    </citation>
    <scope>NUCLEOTIDE SEQUENCE [LARGE SCALE GENOMIC DNA]</scope>
    <source>
        <strain evidence="4">DSM 26170</strain>
    </source>
</reference>
<reference evidence="2" key="2">
    <citation type="submission" date="2017-06" db="EMBL/GenBank/DDBJ databases">
        <authorList>
            <person name="Kim H.J."/>
            <person name="Triplett B.A."/>
        </authorList>
    </citation>
    <scope>NUCLEOTIDE SEQUENCE [LARGE SCALE GENOMIC DNA]</scope>
    <source>
        <strain evidence="2">DSM 26170</strain>
    </source>
</reference>
<dbReference type="Proteomes" id="UP000292859">
    <property type="component" value="Unassembled WGS sequence"/>
</dbReference>
<keyword evidence="1" id="KW-1133">Transmembrane helix</keyword>
<dbReference type="EMBL" id="SIRL01000003">
    <property type="protein sequence ID" value="TBN51298.1"/>
    <property type="molecule type" value="Genomic_DNA"/>
</dbReference>
<accession>A0A238VU74</accession>
<keyword evidence="1" id="KW-0812">Transmembrane</keyword>
<protein>
    <recommendedName>
        <fullName evidence="6">Cytochrome C oxidase assembly protein</fullName>
    </recommendedName>
</protein>
<organism evidence="2 4">
    <name type="scientific">Paracoccus sediminis</name>
    <dbReference type="NCBI Taxonomy" id="1214787"/>
    <lineage>
        <taxon>Bacteria</taxon>
        <taxon>Pseudomonadati</taxon>
        <taxon>Pseudomonadota</taxon>
        <taxon>Alphaproteobacteria</taxon>
        <taxon>Rhodobacterales</taxon>
        <taxon>Paracoccaceae</taxon>
        <taxon>Paracoccus</taxon>
    </lineage>
</organism>
<evidence type="ECO:0008006" key="6">
    <source>
        <dbReference type="Google" id="ProtNLM"/>
    </source>
</evidence>